<gene>
    <name evidence="1" type="ORF">UFOVP381_39</name>
</gene>
<dbReference type="EMBL" id="LR798318">
    <property type="protein sequence ID" value="CAB5223388.1"/>
    <property type="molecule type" value="Genomic_DNA"/>
</dbReference>
<organism evidence="1">
    <name type="scientific">uncultured Caudovirales phage</name>
    <dbReference type="NCBI Taxonomy" id="2100421"/>
    <lineage>
        <taxon>Viruses</taxon>
        <taxon>Duplodnaviria</taxon>
        <taxon>Heunggongvirae</taxon>
        <taxon>Uroviricota</taxon>
        <taxon>Caudoviricetes</taxon>
        <taxon>Peduoviridae</taxon>
        <taxon>Maltschvirus</taxon>
        <taxon>Maltschvirus maltsch</taxon>
    </lineage>
</organism>
<dbReference type="CDD" id="cd22992">
    <property type="entry name" value="MOC1"/>
    <property type="match status" value="1"/>
</dbReference>
<dbReference type="InterPro" id="IPR045290">
    <property type="entry name" value="MOC1-like"/>
</dbReference>
<dbReference type="InterPro" id="IPR036397">
    <property type="entry name" value="RNaseH_sf"/>
</dbReference>
<dbReference type="GO" id="GO:0003676">
    <property type="term" value="F:nucleic acid binding"/>
    <property type="evidence" value="ECO:0007669"/>
    <property type="project" value="InterPro"/>
</dbReference>
<dbReference type="PANTHER" id="PTHR36015:SF6">
    <property type="entry name" value="HOLLIDAY JUNCTION RESOLVASE MOC1, CHLOROPLASTIC-RELATED"/>
    <property type="match status" value="1"/>
</dbReference>
<name>A0A6J7X2M7_9CAUD</name>
<dbReference type="Gene3D" id="3.30.420.10">
    <property type="entry name" value="Ribonuclease H-like superfamily/Ribonuclease H"/>
    <property type="match status" value="1"/>
</dbReference>
<protein>
    <submittedName>
        <fullName evidence="1">Uncharacterized protein</fullName>
    </submittedName>
</protein>
<evidence type="ECO:0000313" key="1">
    <source>
        <dbReference type="EMBL" id="CAB5223388.1"/>
    </source>
</evidence>
<dbReference type="PANTHER" id="PTHR36015">
    <property type="entry name" value="HOLLIDAY JUNCTION RESOLVASE MOC1, CHLOROPLASTIC-RELATED"/>
    <property type="match status" value="1"/>
</dbReference>
<dbReference type="InterPro" id="IPR012337">
    <property type="entry name" value="RNaseH-like_sf"/>
</dbReference>
<accession>A0A6J7X2M7</accession>
<dbReference type="GO" id="GO:0008821">
    <property type="term" value="F:crossover junction DNA endonuclease activity"/>
    <property type="evidence" value="ECO:0007669"/>
    <property type="project" value="InterPro"/>
</dbReference>
<dbReference type="SUPFAM" id="SSF53098">
    <property type="entry name" value="Ribonuclease H-like"/>
    <property type="match status" value="1"/>
</dbReference>
<reference evidence="1" key="1">
    <citation type="submission" date="2020-05" db="EMBL/GenBank/DDBJ databases">
        <authorList>
            <person name="Chiriac C."/>
            <person name="Salcher M."/>
            <person name="Ghai R."/>
            <person name="Kavagutti S V."/>
        </authorList>
    </citation>
    <scope>NUCLEOTIDE SEQUENCE</scope>
</reference>
<proteinExistence type="predicted"/>
<sequence>MSIDYFIGFDPGLKGAYTVLDKRGDIVQVFDMPVVEVQVGGSLKNKVAPAAIVSELGIFCHSDRCFAIIESVSARPGQGVTSMFGFGRSLGVLEGVLAGLKIPSRLVTSQAWTKAMRVTPGKGGSRQRAMEQWPAHAELFKRAKDDGRADSALIALFSYENR</sequence>